<evidence type="ECO:0000259" key="1">
    <source>
        <dbReference type="Pfam" id="PF04230"/>
    </source>
</evidence>
<dbReference type="Proteomes" id="UP000219573">
    <property type="component" value="Unassembled WGS sequence"/>
</dbReference>
<proteinExistence type="predicted"/>
<dbReference type="PANTHER" id="PTHR36836:SF1">
    <property type="entry name" value="COLANIC ACID BIOSYNTHESIS PROTEIN WCAK"/>
    <property type="match status" value="1"/>
</dbReference>
<name>A0A285FYD1_9FIRM</name>
<dbReference type="STRING" id="1413210.U472_14105"/>
<dbReference type="NCBIfam" id="TIGR03609">
    <property type="entry name" value="S_layer_CsaB"/>
    <property type="match status" value="1"/>
</dbReference>
<feature type="domain" description="Polysaccharide pyruvyl transferase" evidence="1">
    <location>
        <begin position="14"/>
        <end position="294"/>
    </location>
</feature>
<dbReference type="SUPFAM" id="SSF53756">
    <property type="entry name" value="UDP-Glycosyltransferase/glycogen phosphorylase"/>
    <property type="match status" value="1"/>
</dbReference>
<dbReference type="InterPro" id="IPR019896">
    <property type="entry name" value="Polysacch_pyruvyl_Trfase_CsaB"/>
</dbReference>
<dbReference type="EMBL" id="OBDZ01000003">
    <property type="protein sequence ID" value="SNY16103.1"/>
    <property type="molecule type" value="Genomic_DNA"/>
</dbReference>
<dbReference type="GO" id="GO:0016740">
    <property type="term" value="F:transferase activity"/>
    <property type="evidence" value="ECO:0007669"/>
    <property type="project" value="UniProtKB-KW"/>
</dbReference>
<dbReference type="RefSeq" id="WP_097016621.1">
    <property type="nucleotide sequence ID" value="NZ_OBDZ01000003.1"/>
</dbReference>
<dbReference type="Pfam" id="PF04230">
    <property type="entry name" value="PS_pyruv_trans"/>
    <property type="match status" value="1"/>
</dbReference>
<dbReference type="OrthoDB" id="3199616at2"/>
<evidence type="ECO:0000313" key="3">
    <source>
        <dbReference type="Proteomes" id="UP000219573"/>
    </source>
</evidence>
<reference evidence="3" key="1">
    <citation type="submission" date="2017-09" db="EMBL/GenBank/DDBJ databases">
        <authorList>
            <person name="Varghese N."/>
            <person name="Submissions S."/>
        </authorList>
    </citation>
    <scope>NUCLEOTIDE SEQUENCE [LARGE SCALE GENOMIC DNA]</scope>
    <source>
        <strain evidence="3">MSL47</strain>
    </source>
</reference>
<evidence type="ECO:0000313" key="2">
    <source>
        <dbReference type="EMBL" id="SNY16103.1"/>
    </source>
</evidence>
<protein>
    <submittedName>
        <fullName evidence="2">Polysaccharide pyruvyl transferase CsaB</fullName>
    </submittedName>
</protein>
<keyword evidence="3" id="KW-1185">Reference proteome</keyword>
<dbReference type="InterPro" id="IPR007345">
    <property type="entry name" value="Polysacch_pyruvyl_Trfase"/>
</dbReference>
<dbReference type="PANTHER" id="PTHR36836">
    <property type="entry name" value="COLANIC ACID BIOSYNTHESIS PROTEIN WCAK"/>
    <property type="match status" value="1"/>
</dbReference>
<sequence length="363" mass="40797">MKRVILSGYYGFKNAGDEAILAALIDNLQRSGADIEIIVLSANPEWTRSVHGVKAIGRTNITTLIHYLKGADLFISGGGSLLQDVTSNKTIPYYLGIILLAKLFKVPVFFCAQGVGPINHAFNHHLVKEVLNRVDLITVRDIESKELLEEIGIREAIHLTADPVFALQKSNQERIEEIFNREEIKVEENILGVSLRPWQDNSYLRQMAKILDGLKERLDINILFIPLHYPVDVEVSRRVAELMENKIEIINNSYTPQELLGLMGEVEMLLGVRLHSLIFAAINRVPLVGISYDPKVDSFLNRLELSALAKIDNLDISKAIDEIVGIWDKKEDLQKGIKKKINNLEGLAHQNIELSLRILGDNS</sequence>
<accession>A0A285FYD1</accession>
<keyword evidence="2" id="KW-0808">Transferase</keyword>
<organism evidence="2 3">
    <name type="scientific">Orenia metallireducens</name>
    <dbReference type="NCBI Taxonomy" id="1413210"/>
    <lineage>
        <taxon>Bacteria</taxon>
        <taxon>Bacillati</taxon>
        <taxon>Bacillota</taxon>
        <taxon>Clostridia</taxon>
        <taxon>Halanaerobiales</taxon>
        <taxon>Halobacteroidaceae</taxon>
        <taxon>Orenia</taxon>
    </lineage>
</organism>
<dbReference type="AlphaFoldDB" id="A0A285FYD1"/>
<gene>
    <name evidence="2" type="ORF">SAMN06265827_103163</name>
</gene>